<evidence type="ECO:0000256" key="1">
    <source>
        <dbReference type="ARBA" id="ARBA00001966"/>
    </source>
</evidence>
<dbReference type="Pfam" id="PF06463">
    <property type="entry name" value="Mob_synth_C"/>
    <property type="match status" value="1"/>
</dbReference>
<sequence>MSQQLIDSFGRIHNNLRISVTDRCNLRCVYCMPAEDVLFMKKELLLTFEEIERLIRAAVPMGINKIRLTGGEPLVRKDLHKLIANINTIEEIDDLGLTTNGLLLVEQAEDLFNAGLRRINISLDALDPQINKELTRRDSFDQAMAGIQAAQNIGFSPIKINAVAMRGKTEDQIVSFGKLARETGLEIRFIEFMPLDADNSWEREKVLFAHEIIDMLSKEIMPLKPVGDHDPRVPAVDYQFEDGRGKIGLIASVSRPFCMSCNRFRVTADGKLRNCLFSLEETDVKSIMRGGGSDEEIQQAMSSCIAAKKEGHEINTSRFIQPDRPMYSIGG</sequence>
<feature type="domain" description="Radical SAM core" evidence="13">
    <location>
        <begin position="8"/>
        <end position="223"/>
    </location>
</feature>
<proteinExistence type="inferred from homology"/>
<dbReference type="InterPro" id="IPR007197">
    <property type="entry name" value="rSAM"/>
</dbReference>
<dbReference type="NCBIfam" id="TIGR02666">
    <property type="entry name" value="moaA"/>
    <property type="match status" value="1"/>
</dbReference>
<dbReference type="UniPathway" id="UPA00344"/>
<dbReference type="SMART" id="SM00729">
    <property type="entry name" value="Elp3"/>
    <property type="match status" value="1"/>
</dbReference>
<dbReference type="GO" id="GO:0051539">
    <property type="term" value="F:4 iron, 4 sulfur cluster binding"/>
    <property type="evidence" value="ECO:0007669"/>
    <property type="project" value="UniProtKB-KW"/>
</dbReference>
<dbReference type="InterPro" id="IPR058240">
    <property type="entry name" value="rSAM_sf"/>
</dbReference>
<keyword evidence="4" id="KW-0949">S-adenosyl-L-methionine</keyword>
<accession>A0A3B1E376</accession>
<dbReference type="SFLD" id="SFLDG01383">
    <property type="entry name" value="cyclic_pyranopterin_phosphate"/>
    <property type="match status" value="1"/>
</dbReference>
<evidence type="ECO:0000256" key="6">
    <source>
        <dbReference type="ARBA" id="ARBA00022741"/>
    </source>
</evidence>
<keyword evidence="10" id="KW-0501">Molybdenum cofactor biosynthesis</keyword>
<keyword evidence="11 14" id="KW-0456">Lyase</keyword>
<dbReference type="AlphaFoldDB" id="A0A3B1E376"/>
<dbReference type="Gene3D" id="3.20.20.70">
    <property type="entry name" value="Aldolase class I"/>
    <property type="match status" value="1"/>
</dbReference>
<dbReference type="InterPro" id="IPR006638">
    <property type="entry name" value="Elp3/MiaA/NifB-like_rSAM"/>
</dbReference>
<dbReference type="EC" id="4.1.99.22" evidence="2"/>
<dbReference type="GO" id="GO:0061798">
    <property type="term" value="F:GTP 3',8'-cyclase activity"/>
    <property type="evidence" value="ECO:0007669"/>
    <property type="project" value="UniProtKB-EC"/>
</dbReference>
<dbReference type="PROSITE" id="PS51918">
    <property type="entry name" value="RADICAL_SAM"/>
    <property type="match status" value="1"/>
</dbReference>
<dbReference type="GO" id="GO:0006777">
    <property type="term" value="P:Mo-molybdopterin cofactor biosynthetic process"/>
    <property type="evidence" value="ECO:0007669"/>
    <property type="project" value="UniProtKB-KW"/>
</dbReference>
<gene>
    <name evidence="14" type="ORF">MNBD_PLANCTO02-2584</name>
</gene>
<keyword evidence="8" id="KW-0411">Iron-sulfur</keyword>
<evidence type="ECO:0000256" key="12">
    <source>
        <dbReference type="ARBA" id="ARBA00048697"/>
    </source>
</evidence>
<dbReference type="HAMAP" id="MF_01225_B">
    <property type="entry name" value="MoaA_B"/>
    <property type="match status" value="1"/>
</dbReference>
<dbReference type="InterPro" id="IPR013483">
    <property type="entry name" value="MoaA"/>
</dbReference>
<dbReference type="GO" id="GO:0061799">
    <property type="term" value="F:cyclic pyranopterin monophosphate synthase activity"/>
    <property type="evidence" value="ECO:0007669"/>
    <property type="project" value="TreeGrafter"/>
</dbReference>
<dbReference type="InterPro" id="IPR050105">
    <property type="entry name" value="MoCo_biosynth_MoaA/MoaC"/>
</dbReference>
<comment type="catalytic activity">
    <reaction evidence="12">
        <text>GTP + AH2 + S-adenosyl-L-methionine = (8S)-3',8-cyclo-7,8-dihydroguanosine 5'-triphosphate + 5'-deoxyadenosine + L-methionine + A + H(+)</text>
        <dbReference type="Rhea" id="RHEA:49576"/>
        <dbReference type="ChEBI" id="CHEBI:13193"/>
        <dbReference type="ChEBI" id="CHEBI:15378"/>
        <dbReference type="ChEBI" id="CHEBI:17319"/>
        <dbReference type="ChEBI" id="CHEBI:17499"/>
        <dbReference type="ChEBI" id="CHEBI:37565"/>
        <dbReference type="ChEBI" id="CHEBI:57844"/>
        <dbReference type="ChEBI" id="CHEBI:59789"/>
        <dbReference type="ChEBI" id="CHEBI:131766"/>
        <dbReference type="EC" id="4.1.99.22"/>
    </reaction>
</comment>
<name>A0A3B1E376_9ZZZZ</name>
<evidence type="ECO:0000256" key="3">
    <source>
        <dbReference type="ARBA" id="ARBA00022485"/>
    </source>
</evidence>
<dbReference type="NCBIfam" id="NF001199">
    <property type="entry name" value="PRK00164.2-1"/>
    <property type="match status" value="1"/>
</dbReference>
<protein>
    <recommendedName>
        <fullName evidence="2">GTP 3',8-cyclase</fullName>
        <ecNumber evidence="2">4.1.99.22</ecNumber>
    </recommendedName>
</protein>
<evidence type="ECO:0000256" key="2">
    <source>
        <dbReference type="ARBA" id="ARBA00012167"/>
    </source>
</evidence>
<dbReference type="InterPro" id="IPR040064">
    <property type="entry name" value="MoaA-like"/>
</dbReference>
<dbReference type="InterPro" id="IPR000385">
    <property type="entry name" value="MoaA_NifB_PqqE_Fe-S-bd_CS"/>
</dbReference>
<dbReference type="EMBL" id="UOGL01000065">
    <property type="protein sequence ID" value="VAX36587.1"/>
    <property type="molecule type" value="Genomic_DNA"/>
</dbReference>
<dbReference type="SFLD" id="SFLDG01067">
    <property type="entry name" value="SPASM/twitch_domain_containing"/>
    <property type="match status" value="1"/>
</dbReference>
<evidence type="ECO:0000256" key="9">
    <source>
        <dbReference type="ARBA" id="ARBA00023134"/>
    </source>
</evidence>
<dbReference type="InterPro" id="IPR010505">
    <property type="entry name" value="MoaA_twitch"/>
</dbReference>
<evidence type="ECO:0000256" key="7">
    <source>
        <dbReference type="ARBA" id="ARBA00023004"/>
    </source>
</evidence>
<keyword evidence="5" id="KW-0479">Metal-binding</keyword>
<dbReference type="PROSITE" id="PS01305">
    <property type="entry name" value="MOAA_NIFB_PQQE"/>
    <property type="match status" value="1"/>
</dbReference>
<keyword evidence="3" id="KW-0004">4Fe-4S</keyword>
<dbReference type="GO" id="GO:0005525">
    <property type="term" value="F:GTP binding"/>
    <property type="evidence" value="ECO:0007669"/>
    <property type="project" value="UniProtKB-KW"/>
</dbReference>
<dbReference type="InterPro" id="IPR013785">
    <property type="entry name" value="Aldolase_TIM"/>
</dbReference>
<evidence type="ECO:0000256" key="11">
    <source>
        <dbReference type="ARBA" id="ARBA00023239"/>
    </source>
</evidence>
<dbReference type="SFLD" id="SFLDG01386">
    <property type="entry name" value="main_SPASM_domain-containing"/>
    <property type="match status" value="1"/>
</dbReference>
<keyword evidence="9" id="KW-0342">GTP-binding</keyword>
<evidence type="ECO:0000259" key="13">
    <source>
        <dbReference type="PROSITE" id="PS51918"/>
    </source>
</evidence>
<reference evidence="14" key="1">
    <citation type="submission" date="2018-06" db="EMBL/GenBank/DDBJ databases">
        <authorList>
            <person name="Zhirakovskaya E."/>
        </authorList>
    </citation>
    <scope>NUCLEOTIDE SEQUENCE</scope>
</reference>
<dbReference type="CDD" id="cd01335">
    <property type="entry name" value="Radical_SAM"/>
    <property type="match status" value="1"/>
</dbReference>
<dbReference type="PANTHER" id="PTHR22960:SF0">
    <property type="entry name" value="MOLYBDENUM COFACTOR BIOSYNTHESIS PROTEIN 1"/>
    <property type="match status" value="1"/>
</dbReference>
<evidence type="ECO:0000256" key="8">
    <source>
        <dbReference type="ARBA" id="ARBA00023014"/>
    </source>
</evidence>
<organism evidence="14">
    <name type="scientific">hydrothermal vent metagenome</name>
    <dbReference type="NCBI Taxonomy" id="652676"/>
    <lineage>
        <taxon>unclassified sequences</taxon>
        <taxon>metagenomes</taxon>
        <taxon>ecological metagenomes</taxon>
    </lineage>
</organism>
<dbReference type="SUPFAM" id="SSF102114">
    <property type="entry name" value="Radical SAM enzymes"/>
    <property type="match status" value="1"/>
</dbReference>
<dbReference type="GO" id="GO:0046872">
    <property type="term" value="F:metal ion binding"/>
    <property type="evidence" value="ECO:0007669"/>
    <property type="project" value="UniProtKB-KW"/>
</dbReference>
<dbReference type="PANTHER" id="PTHR22960">
    <property type="entry name" value="MOLYBDOPTERIN COFACTOR SYNTHESIS PROTEIN A"/>
    <property type="match status" value="1"/>
</dbReference>
<dbReference type="SFLD" id="SFLDS00029">
    <property type="entry name" value="Radical_SAM"/>
    <property type="match status" value="1"/>
</dbReference>
<dbReference type="Pfam" id="PF04055">
    <property type="entry name" value="Radical_SAM"/>
    <property type="match status" value="1"/>
</dbReference>
<evidence type="ECO:0000256" key="10">
    <source>
        <dbReference type="ARBA" id="ARBA00023150"/>
    </source>
</evidence>
<dbReference type="CDD" id="cd21117">
    <property type="entry name" value="Twitch_MoaA"/>
    <property type="match status" value="1"/>
</dbReference>
<evidence type="ECO:0000313" key="14">
    <source>
        <dbReference type="EMBL" id="VAX36587.1"/>
    </source>
</evidence>
<comment type="cofactor">
    <cofactor evidence="1">
        <name>[4Fe-4S] cluster</name>
        <dbReference type="ChEBI" id="CHEBI:49883"/>
    </cofactor>
</comment>
<evidence type="ECO:0000256" key="4">
    <source>
        <dbReference type="ARBA" id="ARBA00022691"/>
    </source>
</evidence>
<keyword evidence="6" id="KW-0547">Nucleotide-binding</keyword>
<keyword evidence="7" id="KW-0408">Iron</keyword>
<evidence type="ECO:0000256" key="5">
    <source>
        <dbReference type="ARBA" id="ARBA00022723"/>
    </source>
</evidence>